<reference evidence="2" key="1">
    <citation type="submission" date="2018-02" db="EMBL/GenBank/DDBJ databases">
        <title>Rhizophora mucronata_Transcriptome.</title>
        <authorList>
            <person name="Meera S.P."/>
            <person name="Sreeshan A."/>
            <person name="Augustine A."/>
        </authorList>
    </citation>
    <scope>NUCLEOTIDE SEQUENCE</scope>
    <source>
        <tissue evidence="2">Leaf</tissue>
    </source>
</reference>
<accession>A0A2P2QF31</accession>
<evidence type="ECO:0000313" key="2">
    <source>
        <dbReference type="EMBL" id="MBX65588.1"/>
    </source>
</evidence>
<evidence type="ECO:0000256" key="1">
    <source>
        <dbReference type="SAM" id="MobiDB-lite"/>
    </source>
</evidence>
<proteinExistence type="predicted"/>
<organism evidence="2">
    <name type="scientific">Rhizophora mucronata</name>
    <name type="common">Asiatic mangrove</name>
    <dbReference type="NCBI Taxonomy" id="61149"/>
    <lineage>
        <taxon>Eukaryota</taxon>
        <taxon>Viridiplantae</taxon>
        <taxon>Streptophyta</taxon>
        <taxon>Embryophyta</taxon>
        <taxon>Tracheophyta</taxon>
        <taxon>Spermatophyta</taxon>
        <taxon>Magnoliopsida</taxon>
        <taxon>eudicotyledons</taxon>
        <taxon>Gunneridae</taxon>
        <taxon>Pentapetalae</taxon>
        <taxon>rosids</taxon>
        <taxon>fabids</taxon>
        <taxon>Malpighiales</taxon>
        <taxon>Rhizophoraceae</taxon>
        <taxon>Rhizophora</taxon>
    </lineage>
</organism>
<sequence>MTRGKNIFLSQRNKRDMKDC</sequence>
<dbReference type="AlphaFoldDB" id="A0A2P2QF31"/>
<name>A0A2P2QF31_RHIMU</name>
<feature type="region of interest" description="Disordered" evidence="1">
    <location>
        <begin position="1"/>
        <end position="20"/>
    </location>
</feature>
<dbReference type="EMBL" id="GGEC01085104">
    <property type="protein sequence ID" value="MBX65588.1"/>
    <property type="molecule type" value="Transcribed_RNA"/>
</dbReference>
<protein>
    <submittedName>
        <fullName evidence="2">Uncharacterized protein</fullName>
    </submittedName>
</protein>